<keyword evidence="4 11" id="KW-0808">Transferase</keyword>
<keyword evidence="8" id="KW-0067">ATP-binding</keyword>
<protein>
    <recommendedName>
        <fullName evidence="3">glycerol kinase</fullName>
        <ecNumber evidence="3">2.7.1.30</ecNumber>
    </recommendedName>
    <alternativeName>
        <fullName evidence="9">ATP:glycerol 3-phosphotransferase</fullName>
    </alternativeName>
</protein>
<dbReference type="InterPro" id="IPR000577">
    <property type="entry name" value="Carb_kinase_FGGY"/>
</dbReference>
<dbReference type="GO" id="GO:0005829">
    <property type="term" value="C:cytosol"/>
    <property type="evidence" value="ECO:0007669"/>
    <property type="project" value="TreeGrafter"/>
</dbReference>
<dbReference type="Gene3D" id="3.30.420.40">
    <property type="match status" value="2"/>
</dbReference>
<evidence type="ECO:0000259" key="13">
    <source>
        <dbReference type="Pfam" id="PF02782"/>
    </source>
</evidence>
<evidence type="ECO:0000313" key="15">
    <source>
        <dbReference type="Proteomes" id="UP001174909"/>
    </source>
</evidence>
<evidence type="ECO:0000256" key="10">
    <source>
        <dbReference type="ARBA" id="ARBA00052101"/>
    </source>
</evidence>
<dbReference type="GO" id="GO:0006072">
    <property type="term" value="P:glycerol-3-phosphate metabolic process"/>
    <property type="evidence" value="ECO:0007669"/>
    <property type="project" value="InterPro"/>
</dbReference>
<evidence type="ECO:0000256" key="4">
    <source>
        <dbReference type="ARBA" id="ARBA00022679"/>
    </source>
</evidence>
<dbReference type="PROSITE" id="PS00933">
    <property type="entry name" value="FGGY_KINASES_1"/>
    <property type="match status" value="1"/>
</dbReference>
<dbReference type="SUPFAM" id="SSF53067">
    <property type="entry name" value="Actin-like ATPase domain"/>
    <property type="match status" value="2"/>
</dbReference>
<comment type="pathway">
    <text evidence="1">Polyol metabolism; glycerol degradation via glycerol kinase pathway; sn-glycerol 3-phosphate from glycerol: step 1/1.</text>
</comment>
<dbReference type="NCBIfam" id="NF000756">
    <property type="entry name" value="PRK00047.1"/>
    <property type="match status" value="1"/>
</dbReference>
<comment type="caution">
    <text evidence="14">The sequence shown here is derived from an EMBL/GenBank/DDBJ whole genome shotgun (WGS) entry which is preliminary data.</text>
</comment>
<dbReference type="PROSITE" id="PS00445">
    <property type="entry name" value="FGGY_KINASES_2"/>
    <property type="match status" value="1"/>
</dbReference>
<keyword evidence="5" id="KW-0547">Nucleotide-binding</keyword>
<dbReference type="PANTHER" id="PTHR10196:SF69">
    <property type="entry name" value="GLYCEROL KINASE"/>
    <property type="match status" value="1"/>
</dbReference>
<dbReference type="InterPro" id="IPR005999">
    <property type="entry name" value="Glycerol_kin"/>
</dbReference>
<dbReference type="HAMAP" id="MF_00186">
    <property type="entry name" value="Glycerol_kin"/>
    <property type="match status" value="1"/>
</dbReference>
<sequence>MPNTACILAIDQGTTGTTALFVDTQGSIVARGYQEFTQYYPHPGWVEHDPEEIWNATLQAIDALFGETAPNIIALGITNQRETTLIWDRQTGKPIYPAIVWQCRRTADRCTSLEKQGIAGEIKTKTGLVLDAYFSATKIAWILDNVNGAREQAERGELAFGTVDTWLLWKLTDGAVHKTDYTNASRTLLFNINNLSWDDTLLEIFNVPKAILPEVYPSASNFGTASFYRNFWLETFGKNICLDGIPITGIAGDQQAALFGQLCTQPGMVKNTYGTGCFLMLNTGAEKIETETGLLTTLACSLDENPVYALEGSVFVAGAAIQWLRDGIQIIENAVETEEIASSIPDSGGVFVVPAFTGLGAPYWDAEARGAILGLTRGSTRAQIIRATLESIAYQSADVVTAMLTDTKMAVDRLRVDGGATANDFLMQFQADILGIDIERPAQIESTGLGAAYLAGITSGMWNDIDQLEAYRSEQATSDDNVSTARVFSPQIDTNERNQKLAQWKKAVERVMD</sequence>
<gene>
    <name evidence="14" type="ORF">GBAR_LOCUS12116</name>
</gene>
<accession>A0AA35S130</accession>
<dbReference type="EMBL" id="CASHTH010001812">
    <property type="protein sequence ID" value="CAI8020251.1"/>
    <property type="molecule type" value="Genomic_DNA"/>
</dbReference>
<evidence type="ECO:0000256" key="8">
    <source>
        <dbReference type="ARBA" id="ARBA00022840"/>
    </source>
</evidence>
<dbReference type="InterPro" id="IPR043129">
    <property type="entry name" value="ATPase_NBD"/>
</dbReference>
<evidence type="ECO:0000256" key="3">
    <source>
        <dbReference type="ARBA" id="ARBA00012099"/>
    </source>
</evidence>
<dbReference type="PIRSF" id="PIRSF000538">
    <property type="entry name" value="GlpK"/>
    <property type="match status" value="1"/>
</dbReference>
<dbReference type="InterPro" id="IPR018485">
    <property type="entry name" value="FGGY_C"/>
</dbReference>
<name>A0AA35S130_GEOBA</name>
<dbReference type="CDD" id="cd07786">
    <property type="entry name" value="FGGY_EcGK_like"/>
    <property type="match status" value="1"/>
</dbReference>
<dbReference type="Pfam" id="PF02782">
    <property type="entry name" value="FGGY_C"/>
    <property type="match status" value="1"/>
</dbReference>
<feature type="domain" description="Carbohydrate kinase FGGY C-terminal" evidence="13">
    <location>
        <begin position="270"/>
        <end position="457"/>
    </location>
</feature>
<keyword evidence="6 11" id="KW-0418">Kinase</keyword>
<keyword evidence="7" id="KW-0319">Glycerol metabolism</keyword>
<evidence type="ECO:0000256" key="2">
    <source>
        <dbReference type="ARBA" id="ARBA00009156"/>
    </source>
</evidence>
<dbReference type="FunFam" id="3.30.420.40:FF:000007">
    <property type="entry name" value="Glycerol kinase"/>
    <property type="match status" value="1"/>
</dbReference>
<comment type="similarity">
    <text evidence="2 11">Belongs to the FGGY kinase family.</text>
</comment>
<dbReference type="GO" id="GO:0004370">
    <property type="term" value="F:glycerol kinase activity"/>
    <property type="evidence" value="ECO:0007669"/>
    <property type="project" value="UniProtKB-EC"/>
</dbReference>
<dbReference type="PANTHER" id="PTHR10196">
    <property type="entry name" value="SUGAR KINASE"/>
    <property type="match status" value="1"/>
</dbReference>
<organism evidence="14 15">
    <name type="scientific">Geodia barretti</name>
    <name type="common">Barrett's horny sponge</name>
    <dbReference type="NCBI Taxonomy" id="519541"/>
    <lineage>
        <taxon>Eukaryota</taxon>
        <taxon>Metazoa</taxon>
        <taxon>Porifera</taxon>
        <taxon>Demospongiae</taxon>
        <taxon>Heteroscleromorpha</taxon>
        <taxon>Tetractinellida</taxon>
        <taxon>Astrophorina</taxon>
        <taxon>Geodiidae</taxon>
        <taxon>Geodia</taxon>
    </lineage>
</organism>
<keyword evidence="15" id="KW-1185">Reference proteome</keyword>
<dbReference type="InterPro" id="IPR018484">
    <property type="entry name" value="FGGY_N"/>
</dbReference>
<dbReference type="EC" id="2.7.1.30" evidence="3"/>
<dbReference type="AlphaFoldDB" id="A0AA35S130"/>
<reference evidence="14" key="1">
    <citation type="submission" date="2023-03" db="EMBL/GenBank/DDBJ databases">
        <authorList>
            <person name="Steffen K."/>
            <person name="Cardenas P."/>
        </authorList>
    </citation>
    <scope>NUCLEOTIDE SEQUENCE</scope>
</reference>
<evidence type="ECO:0000256" key="9">
    <source>
        <dbReference type="ARBA" id="ARBA00043149"/>
    </source>
</evidence>
<evidence type="ECO:0000313" key="14">
    <source>
        <dbReference type="EMBL" id="CAI8020251.1"/>
    </source>
</evidence>
<dbReference type="GO" id="GO:0005524">
    <property type="term" value="F:ATP binding"/>
    <property type="evidence" value="ECO:0007669"/>
    <property type="project" value="UniProtKB-KW"/>
</dbReference>
<dbReference type="Proteomes" id="UP001174909">
    <property type="component" value="Unassembled WGS sequence"/>
</dbReference>
<comment type="catalytic activity">
    <reaction evidence="10">
        <text>glycerol + ATP = sn-glycerol 3-phosphate + ADP + H(+)</text>
        <dbReference type="Rhea" id="RHEA:21644"/>
        <dbReference type="ChEBI" id="CHEBI:15378"/>
        <dbReference type="ChEBI" id="CHEBI:17754"/>
        <dbReference type="ChEBI" id="CHEBI:30616"/>
        <dbReference type="ChEBI" id="CHEBI:57597"/>
        <dbReference type="ChEBI" id="CHEBI:456216"/>
        <dbReference type="EC" id="2.7.1.30"/>
    </reaction>
</comment>
<dbReference type="InterPro" id="IPR018483">
    <property type="entry name" value="Carb_kinase_FGGY_CS"/>
</dbReference>
<evidence type="ECO:0000256" key="1">
    <source>
        <dbReference type="ARBA" id="ARBA00005190"/>
    </source>
</evidence>
<evidence type="ECO:0000259" key="12">
    <source>
        <dbReference type="Pfam" id="PF00370"/>
    </source>
</evidence>
<proteinExistence type="inferred from homology"/>
<evidence type="ECO:0000256" key="5">
    <source>
        <dbReference type="ARBA" id="ARBA00022741"/>
    </source>
</evidence>
<feature type="domain" description="Carbohydrate kinase FGGY N-terminal" evidence="12">
    <location>
        <begin position="7"/>
        <end position="260"/>
    </location>
</feature>
<evidence type="ECO:0000256" key="11">
    <source>
        <dbReference type="RuleBase" id="RU003733"/>
    </source>
</evidence>
<dbReference type="GO" id="GO:0019563">
    <property type="term" value="P:glycerol catabolic process"/>
    <property type="evidence" value="ECO:0007669"/>
    <property type="project" value="TreeGrafter"/>
</dbReference>
<evidence type="ECO:0000256" key="7">
    <source>
        <dbReference type="ARBA" id="ARBA00022798"/>
    </source>
</evidence>
<dbReference type="NCBIfam" id="TIGR01311">
    <property type="entry name" value="glycerol_kin"/>
    <property type="match status" value="1"/>
</dbReference>
<dbReference type="FunFam" id="3.30.420.40:FF:000008">
    <property type="entry name" value="Glycerol kinase"/>
    <property type="match status" value="1"/>
</dbReference>
<evidence type="ECO:0000256" key="6">
    <source>
        <dbReference type="ARBA" id="ARBA00022777"/>
    </source>
</evidence>
<dbReference type="Pfam" id="PF00370">
    <property type="entry name" value="FGGY_N"/>
    <property type="match status" value="1"/>
</dbReference>